<dbReference type="AlphaFoldDB" id="A0ABD7CFR1"/>
<dbReference type="Proteomes" id="UP000663464">
    <property type="component" value="Chromosome"/>
</dbReference>
<gene>
    <name evidence="1" type="ORF">JQS73_11105</name>
</gene>
<accession>A0ABD7CFR1</accession>
<evidence type="ECO:0000313" key="1">
    <source>
        <dbReference type="EMBL" id="QRI52001.1"/>
    </source>
</evidence>
<organism evidence="1 2">
    <name type="scientific">Clostridium botulinum</name>
    <dbReference type="NCBI Taxonomy" id="1491"/>
    <lineage>
        <taxon>Bacteria</taxon>
        <taxon>Bacillati</taxon>
        <taxon>Bacillota</taxon>
        <taxon>Clostridia</taxon>
        <taxon>Eubacteriales</taxon>
        <taxon>Clostridiaceae</taxon>
        <taxon>Clostridium</taxon>
    </lineage>
</organism>
<name>A0ABD7CFR1_CLOBO</name>
<dbReference type="EMBL" id="CP069280">
    <property type="protein sequence ID" value="QRI52001.1"/>
    <property type="molecule type" value="Genomic_DNA"/>
</dbReference>
<proteinExistence type="predicted"/>
<evidence type="ECO:0000313" key="2">
    <source>
        <dbReference type="Proteomes" id="UP000663464"/>
    </source>
</evidence>
<sequence length="65" mass="7459">MVNKDDILRIYEILTIEEYDDLLGKMCKENNISSNIEVILVTLLSGNYSLDRDNLVEVVVTVIKK</sequence>
<reference evidence="1 2" key="1">
    <citation type="journal article" date="2014" name="J. Infect. Dis.">
        <title>Molecular characterization of a novel botulinum neurotoxin type H gene.</title>
        <authorList>
            <person name="Dover N."/>
            <person name="Barash J.R."/>
            <person name="Hill K.K."/>
            <person name="Xie G."/>
            <person name="Arnon S.S."/>
        </authorList>
    </citation>
    <scope>NUCLEOTIDE SEQUENCE [LARGE SCALE GENOMIC DNA]</scope>
    <source>
        <strain evidence="1 2">IBCA10-7060</strain>
    </source>
</reference>
<dbReference type="RefSeq" id="WP_047402784.1">
    <property type="nucleotide sequence ID" value="NZ_CP069280.1"/>
</dbReference>
<protein>
    <submittedName>
        <fullName evidence="1">Uncharacterized protein</fullName>
    </submittedName>
</protein>